<dbReference type="Gene3D" id="3.30.1610.10">
    <property type="entry name" value="Peptidase S59, nucleoporin"/>
    <property type="match status" value="1"/>
</dbReference>
<dbReference type="AlphaFoldDB" id="A0A6I9P185"/>
<dbReference type="GO" id="GO:0008139">
    <property type="term" value="F:nuclear localization sequence binding"/>
    <property type="evidence" value="ECO:0007669"/>
    <property type="project" value="TreeGrafter"/>
</dbReference>
<dbReference type="GO" id="GO:0044614">
    <property type="term" value="C:nuclear pore cytoplasmic filaments"/>
    <property type="evidence" value="ECO:0007669"/>
    <property type="project" value="TreeGrafter"/>
</dbReference>
<protein>
    <submittedName>
        <fullName evidence="11">Nuclear pore complex protein Nup98-Nup96-like</fullName>
    </submittedName>
</protein>
<comment type="similarity">
    <text evidence="2">Belongs to the nucleoporin GLFG family.</text>
</comment>
<dbReference type="PANTHER" id="PTHR23198:SF6">
    <property type="entry name" value="NUCLEAR PORE COMPLEX PROTEIN NUP98-NUP96"/>
    <property type="match status" value="1"/>
</dbReference>
<evidence type="ECO:0000256" key="7">
    <source>
        <dbReference type="ARBA" id="ARBA00023132"/>
    </source>
</evidence>
<dbReference type="GO" id="GO:0017056">
    <property type="term" value="F:structural constituent of nuclear pore"/>
    <property type="evidence" value="ECO:0007669"/>
    <property type="project" value="InterPro"/>
</dbReference>
<dbReference type="GO" id="GO:0000973">
    <property type="term" value="P:post-transcriptional tethering of RNA polymerase II gene DNA at nuclear periphery"/>
    <property type="evidence" value="ECO:0007669"/>
    <property type="project" value="TreeGrafter"/>
</dbReference>
<evidence type="ECO:0000256" key="6">
    <source>
        <dbReference type="ARBA" id="ARBA00023010"/>
    </source>
</evidence>
<dbReference type="Pfam" id="PF04096">
    <property type="entry name" value="Nucleoporin2"/>
    <property type="match status" value="1"/>
</dbReference>
<accession>A0A6I9P185</accession>
<comment type="subcellular location">
    <subcellularLocation>
        <location evidence="1">Nucleus</location>
        <location evidence="1">Nuclear pore complex</location>
    </subcellularLocation>
</comment>
<dbReference type="OrthoDB" id="3797628at2759"/>
<dbReference type="GO" id="GO:0006405">
    <property type="term" value="P:RNA export from nucleus"/>
    <property type="evidence" value="ECO:0007669"/>
    <property type="project" value="TreeGrafter"/>
</dbReference>
<keyword evidence="5" id="KW-0653">Protein transport</keyword>
<dbReference type="GeneID" id="104954802"/>
<dbReference type="InterPro" id="IPR037665">
    <property type="entry name" value="Nucleoporin_S59-like"/>
</dbReference>
<dbReference type="InterPro" id="IPR036903">
    <property type="entry name" value="Nup98_auto-Pept-S59_dom_sf"/>
</dbReference>
<evidence type="ECO:0000256" key="4">
    <source>
        <dbReference type="ARBA" id="ARBA00022816"/>
    </source>
</evidence>
<evidence type="ECO:0000256" key="1">
    <source>
        <dbReference type="ARBA" id="ARBA00004567"/>
    </source>
</evidence>
<feature type="domain" description="Peptidase S59" evidence="9">
    <location>
        <begin position="1"/>
        <end position="109"/>
    </location>
</feature>
<dbReference type="InterPro" id="IPR007230">
    <property type="entry name" value="Nup98_auto-Pept-S59_dom"/>
</dbReference>
<dbReference type="PANTHER" id="PTHR23198">
    <property type="entry name" value="NUCLEOPORIN"/>
    <property type="match status" value="1"/>
</dbReference>
<keyword evidence="6" id="KW-0811">Translocation</keyword>
<dbReference type="GO" id="GO:0051028">
    <property type="term" value="P:mRNA transport"/>
    <property type="evidence" value="ECO:0007669"/>
    <property type="project" value="UniProtKB-KW"/>
</dbReference>
<reference evidence="11" key="1">
    <citation type="submission" date="2025-08" db="UniProtKB">
        <authorList>
            <consortium name="RefSeq"/>
        </authorList>
    </citation>
    <scope>IDENTIFICATION</scope>
    <source>
        <tissue evidence="11">Muscle</tissue>
    </source>
</reference>
<evidence type="ECO:0000313" key="10">
    <source>
        <dbReference type="Proteomes" id="UP000504611"/>
    </source>
</evidence>
<evidence type="ECO:0000256" key="5">
    <source>
        <dbReference type="ARBA" id="ARBA00022927"/>
    </source>
</evidence>
<evidence type="ECO:0000313" key="11">
    <source>
        <dbReference type="RefSeq" id="XP_010780291.1"/>
    </source>
</evidence>
<evidence type="ECO:0000256" key="3">
    <source>
        <dbReference type="ARBA" id="ARBA00022448"/>
    </source>
</evidence>
<keyword evidence="7" id="KW-0906">Nuclear pore complex</keyword>
<dbReference type="KEGG" id="ncc:104954802"/>
<dbReference type="RefSeq" id="XP_010780291.1">
    <property type="nucleotide sequence ID" value="XM_010781989.1"/>
</dbReference>
<sequence length="172" mass="19768">YGSIFFPGEVNASGLNLDDIVHFRRKEVIVYPDDKNKPAEGEGLNRKAEVTLDGVWPNDKTSCAQIRSPERLAEMNYEGRLEKASRRQGARFLEYRTETGSWVFEVAHFSKYGLQDSDEEEEVPLKSDPKKLKTMMSLPASRLQKLLPPAQPQVEQPAFITHHHHHHPHHHH</sequence>
<name>A0A6I9P185_9TELE</name>
<evidence type="ECO:0000256" key="8">
    <source>
        <dbReference type="ARBA" id="ARBA00023242"/>
    </source>
</evidence>
<feature type="non-terminal residue" evidence="11">
    <location>
        <position position="1"/>
    </location>
</feature>
<evidence type="ECO:0000259" key="9">
    <source>
        <dbReference type="PROSITE" id="PS51434"/>
    </source>
</evidence>
<gene>
    <name evidence="11" type="primary">LOC104954802</name>
</gene>
<evidence type="ECO:0000256" key="2">
    <source>
        <dbReference type="ARBA" id="ARBA00008926"/>
    </source>
</evidence>
<keyword evidence="10" id="KW-1185">Reference proteome</keyword>
<keyword evidence="3" id="KW-0813">Transport</keyword>
<keyword evidence="8" id="KW-0539">Nucleus</keyword>
<organism evidence="10 11">
    <name type="scientific">Notothenia coriiceps</name>
    <name type="common">black rockcod</name>
    <dbReference type="NCBI Taxonomy" id="8208"/>
    <lineage>
        <taxon>Eukaryota</taxon>
        <taxon>Metazoa</taxon>
        <taxon>Chordata</taxon>
        <taxon>Craniata</taxon>
        <taxon>Vertebrata</taxon>
        <taxon>Euteleostomi</taxon>
        <taxon>Actinopterygii</taxon>
        <taxon>Neopterygii</taxon>
        <taxon>Teleostei</taxon>
        <taxon>Neoteleostei</taxon>
        <taxon>Acanthomorphata</taxon>
        <taxon>Eupercaria</taxon>
        <taxon>Perciformes</taxon>
        <taxon>Notothenioidei</taxon>
        <taxon>Nototheniidae</taxon>
        <taxon>Notothenia</taxon>
    </lineage>
</organism>
<proteinExistence type="inferred from homology"/>
<dbReference type="Proteomes" id="UP000504611">
    <property type="component" value="Unplaced"/>
</dbReference>
<dbReference type="GO" id="GO:0006606">
    <property type="term" value="P:protein import into nucleus"/>
    <property type="evidence" value="ECO:0007669"/>
    <property type="project" value="TreeGrafter"/>
</dbReference>
<dbReference type="GO" id="GO:0003723">
    <property type="term" value="F:RNA binding"/>
    <property type="evidence" value="ECO:0007669"/>
    <property type="project" value="TreeGrafter"/>
</dbReference>
<dbReference type="GO" id="GO:0034398">
    <property type="term" value="P:telomere tethering at nuclear periphery"/>
    <property type="evidence" value="ECO:0007669"/>
    <property type="project" value="TreeGrafter"/>
</dbReference>
<keyword evidence="4" id="KW-0509">mRNA transport</keyword>
<dbReference type="PROSITE" id="PS51434">
    <property type="entry name" value="NUP_C"/>
    <property type="match status" value="1"/>
</dbReference>
<dbReference type="SUPFAM" id="SSF82215">
    <property type="entry name" value="C-terminal autoproteolytic domain of nucleoporin nup98"/>
    <property type="match status" value="1"/>
</dbReference>